<evidence type="ECO:0000256" key="1">
    <source>
        <dbReference type="SAM" id="Phobius"/>
    </source>
</evidence>
<evidence type="ECO:0000259" key="2">
    <source>
        <dbReference type="Pfam" id="PF00487"/>
    </source>
</evidence>
<dbReference type="InterPro" id="IPR005804">
    <property type="entry name" value="FA_desaturase_dom"/>
</dbReference>
<keyword evidence="1" id="KW-1133">Transmembrane helix</keyword>
<evidence type="ECO:0000313" key="4">
    <source>
        <dbReference type="Proteomes" id="UP000019364"/>
    </source>
</evidence>
<feature type="transmembrane region" description="Helical" evidence="1">
    <location>
        <begin position="206"/>
        <end position="226"/>
    </location>
</feature>
<sequence length="351" mass="40426">MNQAKLSNMKKNVAPFEQIDTKSSIRQLINTIVPLVLLWYAAYLSLSVSYWLTIPIAIITSGFVVRTFIIFHDCCHQSFFKNRLANEILGTITGVVALCPYQQWKNTHSIHHATSSNLDKRGTGDMWVLTVEEYAEASVWLRLAYRIYRNPFVLFGAGPIFIFLFSYRFNRKGAKRKEKIGTYITNISLVVLYSSLIWAIGWQAFVLVQAPIFLVSGMMGIWLFYVQHQFEDSYFEHDEEWSYVNAAVEGSSYYKLPKVLQWITGNIGFHHVHHLSPKVPNYNLEKAHNATPPLQKATTITISTSLKSLNFRLWDEKTKTFVTFRDIKHLLKKPSVASEKIKMARPTTESK</sequence>
<gene>
    <name evidence="3" type="ORF">JCM16418_4082</name>
</gene>
<name>W7YR55_9BACL</name>
<accession>W7YR55</accession>
<dbReference type="GO" id="GO:0006629">
    <property type="term" value="P:lipid metabolic process"/>
    <property type="evidence" value="ECO:0007669"/>
    <property type="project" value="InterPro"/>
</dbReference>
<feature type="transmembrane region" description="Helical" evidence="1">
    <location>
        <begin position="52"/>
        <end position="72"/>
    </location>
</feature>
<comment type="caution">
    <text evidence="3">The sequence shown here is derived from an EMBL/GenBank/DDBJ whole genome shotgun (WGS) entry which is preliminary data.</text>
</comment>
<dbReference type="Pfam" id="PF00487">
    <property type="entry name" value="FA_desaturase"/>
    <property type="match status" value="1"/>
</dbReference>
<dbReference type="PANTHER" id="PTHR19353:SF73">
    <property type="entry name" value="FATTY ACID DESATURASE"/>
    <property type="match status" value="1"/>
</dbReference>
<proteinExistence type="predicted"/>
<evidence type="ECO:0000313" key="3">
    <source>
        <dbReference type="EMBL" id="GAF09918.1"/>
    </source>
</evidence>
<organism evidence="3 4">
    <name type="scientific">Paenibacillus pini JCM 16418</name>
    <dbReference type="NCBI Taxonomy" id="1236976"/>
    <lineage>
        <taxon>Bacteria</taxon>
        <taxon>Bacillati</taxon>
        <taxon>Bacillota</taxon>
        <taxon>Bacilli</taxon>
        <taxon>Bacillales</taxon>
        <taxon>Paenibacillaceae</taxon>
        <taxon>Paenibacillus</taxon>
    </lineage>
</organism>
<dbReference type="OrthoDB" id="9769653at2"/>
<dbReference type="EMBL" id="BAVZ01000016">
    <property type="protein sequence ID" value="GAF09918.1"/>
    <property type="molecule type" value="Genomic_DNA"/>
</dbReference>
<dbReference type="CDD" id="cd03507">
    <property type="entry name" value="Delta12-FADS-like"/>
    <property type="match status" value="1"/>
</dbReference>
<feature type="transmembrane region" description="Helical" evidence="1">
    <location>
        <begin position="181"/>
        <end position="200"/>
    </location>
</feature>
<dbReference type="Proteomes" id="UP000019364">
    <property type="component" value="Unassembled WGS sequence"/>
</dbReference>
<reference evidence="3 4" key="1">
    <citation type="journal article" date="2014" name="Genome Announc.">
        <title>Draft Genome Sequence of Paenibacillus pini JCM 16418T, Isolated from the Rhizosphere of Pine Tree.</title>
        <authorList>
            <person name="Yuki M."/>
            <person name="Oshima K."/>
            <person name="Suda W."/>
            <person name="Oshida Y."/>
            <person name="Kitamura K."/>
            <person name="Iida Y."/>
            <person name="Hattori M."/>
            <person name="Ohkuma M."/>
        </authorList>
    </citation>
    <scope>NUCLEOTIDE SEQUENCE [LARGE SCALE GENOMIC DNA]</scope>
    <source>
        <strain evidence="3 4">JCM 16418</strain>
    </source>
</reference>
<keyword evidence="1" id="KW-0472">Membrane</keyword>
<keyword evidence="4" id="KW-1185">Reference proteome</keyword>
<dbReference type="GO" id="GO:0016020">
    <property type="term" value="C:membrane"/>
    <property type="evidence" value="ECO:0007669"/>
    <property type="project" value="TreeGrafter"/>
</dbReference>
<dbReference type="STRING" id="1236976.JCM16418_4082"/>
<dbReference type="AlphaFoldDB" id="W7YR55"/>
<dbReference type="PANTHER" id="PTHR19353">
    <property type="entry name" value="FATTY ACID DESATURASE 2"/>
    <property type="match status" value="1"/>
</dbReference>
<dbReference type="InterPro" id="IPR012171">
    <property type="entry name" value="Fatty_acid_desaturase"/>
</dbReference>
<keyword evidence="1" id="KW-0812">Transmembrane</keyword>
<protein>
    <submittedName>
        <fullName evidence="3">Fatty acid desaturase</fullName>
    </submittedName>
</protein>
<dbReference type="eggNOG" id="COG3239">
    <property type="taxonomic scope" value="Bacteria"/>
</dbReference>
<feature type="domain" description="Fatty acid desaturase" evidence="2">
    <location>
        <begin position="51"/>
        <end position="293"/>
    </location>
</feature>
<feature type="transmembrane region" description="Helical" evidence="1">
    <location>
        <begin position="152"/>
        <end position="169"/>
    </location>
</feature>
<dbReference type="GO" id="GO:0016717">
    <property type="term" value="F:oxidoreductase activity, acting on paired donors, with oxidation of a pair of donors resulting in the reduction of molecular oxygen to two molecules of water"/>
    <property type="evidence" value="ECO:0007669"/>
    <property type="project" value="TreeGrafter"/>
</dbReference>
<dbReference type="RefSeq" id="WP_036651895.1">
    <property type="nucleotide sequence ID" value="NZ_BAVZ01000016.1"/>
</dbReference>